<gene>
    <name evidence="1" type="ORF">SAMN03080606_02669</name>
</gene>
<organism evidence="1 2">
    <name type="scientific">Alkaliphilus peptidifermentans DSM 18978</name>
    <dbReference type="NCBI Taxonomy" id="1120976"/>
    <lineage>
        <taxon>Bacteria</taxon>
        <taxon>Bacillati</taxon>
        <taxon>Bacillota</taxon>
        <taxon>Clostridia</taxon>
        <taxon>Peptostreptococcales</taxon>
        <taxon>Natronincolaceae</taxon>
        <taxon>Alkaliphilus</taxon>
    </lineage>
</organism>
<reference evidence="1 2" key="1">
    <citation type="submission" date="2016-10" db="EMBL/GenBank/DDBJ databases">
        <authorList>
            <person name="de Groot N.N."/>
        </authorList>
    </citation>
    <scope>NUCLEOTIDE SEQUENCE [LARGE SCALE GENOMIC DNA]</scope>
    <source>
        <strain evidence="1 2">DSM 18978</strain>
    </source>
</reference>
<dbReference type="InterPro" id="IPR036465">
    <property type="entry name" value="vWFA_dom_sf"/>
</dbReference>
<proteinExistence type="predicted"/>
<protein>
    <recommendedName>
        <fullName evidence="3">VWFA domain-containing protein</fullName>
    </recommendedName>
</protein>
<dbReference type="RefSeq" id="WP_091544300.1">
    <property type="nucleotide sequence ID" value="NZ_FMUS01000018.1"/>
</dbReference>
<dbReference type="OrthoDB" id="9805121at2"/>
<evidence type="ECO:0008006" key="3">
    <source>
        <dbReference type="Google" id="ProtNLM"/>
    </source>
</evidence>
<sequence>MIKQLNKQYADGGGDYEEAVEEALKDAIENHQWSSNARARLLFLVLDAPPHHTANNVKTLHNVITKAAADGIRIIPVASSGVDKDTEALLRFFSISTGGTYVFLTNHSGIGNDHIEPTVGDYKVEFLNDLLVRVINEYTSK</sequence>
<accession>A0A1G5J671</accession>
<dbReference type="Proteomes" id="UP000198636">
    <property type="component" value="Unassembled WGS sequence"/>
</dbReference>
<name>A0A1G5J671_9FIRM</name>
<evidence type="ECO:0000313" key="2">
    <source>
        <dbReference type="Proteomes" id="UP000198636"/>
    </source>
</evidence>
<dbReference type="SUPFAM" id="SSF53300">
    <property type="entry name" value="vWA-like"/>
    <property type="match status" value="1"/>
</dbReference>
<dbReference type="AlphaFoldDB" id="A0A1G5J671"/>
<dbReference type="Gene3D" id="3.40.50.410">
    <property type="entry name" value="von Willebrand factor, type A domain"/>
    <property type="match status" value="1"/>
</dbReference>
<keyword evidence="2" id="KW-1185">Reference proteome</keyword>
<dbReference type="STRING" id="1120976.SAMN03080606_02669"/>
<dbReference type="EMBL" id="FMUS01000018">
    <property type="protein sequence ID" value="SCY83782.1"/>
    <property type="molecule type" value="Genomic_DNA"/>
</dbReference>
<evidence type="ECO:0000313" key="1">
    <source>
        <dbReference type="EMBL" id="SCY83782.1"/>
    </source>
</evidence>